<accession>A0A229P0C0</accession>
<sequence>MTTSNKYAWTWKVKPERLEEYVEMHLNPWQEIMEEHSRAGIRNYSIFQQGNQFFYCFECDDVEGAFRIIAESEACGRWNAITSTMVEGSFDFNEPQPIVPMREVFYLK</sequence>
<dbReference type="PANTHER" id="PTHR34389">
    <property type="entry name" value="L-RHAMNOSE MUTAROTASE"/>
    <property type="match status" value="1"/>
</dbReference>
<dbReference type="EMBL" id="NMUQ01000001">
    <property type="protein sequence ID" value="OXM15558.1"/>
    <property type="molecule type" value="Genomic_DNA"/>
</dbReference>
<dbReference type="Pfam" id="PF05336">
    <property type="entry name" value="rhaM"/>
    <property type="match status" value="1"/>
</dbReference>
<name>A0A229P0C0_9BACL</name>
<protein>
    <recommendedName>
        <fullName evidence="3">L-rhamnose mutarotase</fullName>
    </recommendedName>
</protein>
<dbReference type="Gene3D" id="3.30.70.100">
    <property type="match status" value="1"/>
</dbReference>
<comment type="caution">
    <text evidence="1">The sequence shown here is derived from an EMBL/GenBank/DDBJ whole genome shotgun (WGS) entry which is preliminary data.</text>
</comment>
<dbReference type="InterPro" id="IPR008000">
    <property type="entry name" value="Rham/fucose_mutarotase"/>
</dbReference>
<reference evidence="1 2" key="1">
    <citation type="submission" date="2017-07" db="EMBL/GenBank/DDBJ databases">
        <title>Paenibacillus herberti R33 genome sequencing and assembly.</title>
        <authorList>
            <person name="Su W."/>
        </authorList>
    </citation>
    <scope>NUCLEOTIDE SEQUENCE [LARGE SCALE GENOMIC DNA]</scope>
    <source>
        <strain evidence="1 2">R33</strain>
    </source>
</reference>
<organism evidence="1 2">
    <name type="scientific">Paenibacillus herberti</name>
    <dbReference type="NCBI Taxonomy" id="1619309"/>
    <lineage>
        <taxon>Bacteria</taxon>
        <taxon>Bacillati</taxon>
        <taxon>Bacillota</taxon>
        <taxon>Bacilli</taxon>
        <taxon>Bacillales</taxon>
        <taxon>Paenibacillaceae</taxon>
        <taxon>Paenibacillus</taxon>
    </lineage>
</organism>
<dbReference type="Proteomes" id="UP000215145">
    <property type="component" value="Unassembled WGS sequence"/>
</dbReference>
<dbReference type="GO" id="GO:0019301">
    <property type="term" value="P:rhamnose catabolic process"/>
    <property type="evidence" value="ECO:0007669"/>
    <property type="project" value="TreeGrafter"/>
</dbReference>
<proteinExistence type="predicted"/>
<dbReference type="InterPro" id="IPR011008">
    <property type="entry name" value="Dimeric_a/b-barrel"/>
</dbReference>
<dbReference type="SUPFAM" id="SSF54909">
    <property type="entry name" value="Dimeric alpha+beta barrel"/>
    <property type="match status" value="1"/>
</dbReference>
<dbReference type="AlphaFoldDB" id="A0A229P0C0"/>
<keyword evidence="2" id="KW-1185">Reference proteome</keyword>
<evidence type="ECO:0008006" key="3">
    <source>
        <dbReference type="Google" id="ProtNLM"/>
    </source>
</evidence>
<evidence type="ECO:0000313" key="1">
    <source>
        <dbReference type="EMBL" id="OXM15558.1"/>
    </source>
</evidence>
<dbReference type="OrthoDB" id="9799608at2"/>
<dbReference type="GO" id="GO:0016857">
    <property type="term" value="F:racemase and epimerase activity, acting on carbohydrates and derivatives"/>
    <property type="evidence" value="ECO:0007669"/>
    <property type="project" value="InterPro"/>
</dbReference>
<dbReference type="PANTHER" id="PTHR34389:SF2">
    <property type="entry name" value="L-RHAMNOSE MUTAROTASE"/>
    <property type="match status" value="1"/>
</dbReference>
<gene>
    <name evidence="1" type="ORF">CGZ75_02125</name>
</gene>
<evidence type="ECO:0000313" key="2">
    <source>
        <dbReference type="Proteomes" id="UP000215145"/>
    </source>
</evidence>
<dbReference type="RefSeq" id="WP_089522653.1">
    <property type="nucleotide sequence ID" value="NZ_NMUQ01000001.1"/>
</dbReference>